<organism evidence="1 2">
    <name type="scientific">Vibrio mediterranei</name>
    <dbReference type="NCBI Taxonomy" id="689"/>
    <lineage>
        <taxon>Bacteria</taxon>
        <taxon>Pseudomonadati</taxon>
        <taxon>Pseudomonadota</taxon>
        <taxon>Gammaproteobacteria</taxon>
        <taxon>Vibrionales</taxon>
        <taxon>Vibrionaceae</taxon>
        <taxon>Vibrio</taxon>
    </lineage>
</organism>
<dbReference type="RefSeq" id="WP_171390345.1">
    <property type="nucleotide sequence ID" value="NZ_VTXV01000022.1"/>
</dbReference>
<name>A0A3G4VIT1_9VIBR</name>
<sequence length="163" mass="18869">MKHFTDSVRKSLKREDWYAALLTALTLPDICGRLENPQKQPRARYQKWYQIWVSSQLAEKTNKQTRTILQLRGEELYALRCAFFHETGSSLEMSKSLKMVKKYRFVTPEAYRTLDESSIKEQMAIPIDTICLALATATDAWFDNVRDDPVVIERLGGILKVHG</sequence>
<dbReference type="Proteomes" id="UP000279760">
    <property type="component" value="Chromosome 2"/>
</dbReference>
<protein>
    <submittedName>
        <fullName evidence="1">Uncharacterized protein</fullName>
    </submittedName>
</protein>
<reference evidence="1 2" key="1">
    <citation type="submission" date="2018-11" db="EMBL/GenBank/DDBJ databases">
        <title>Complete Genome Sequence of Vbrio mediterranei 117-T6: a Potential Pathogen Bacteria Isolated from the Conchocelis of Pyropia.</title>
        <authorList>
            <person name="Liu Q."/>
        </authorList>
    </citation>
    <scope>NUCLEOTIDE SEQUENCE [LARGE SCALE GENOMIC DNA]</scope>
    <source>
        <strain evidence="1 2">117-T6</strain>
    </source>
</reference>
<evidence type="ECO:0000313" key="2">
    <source>
        <dbReference type="Proteomes" id="UP000279760"/>
    </source>
</evidence>
<gene>
    <name evidence="1" type="ORF">ECB94_26150</name>
</gene>
<evidence type="ECO:0000313" key="1">
    <source>
        <dbReference type="EMBL" id="AYV24723.1"/>
    </source>
</evidence>
<accession>A0A3G4VIT1</accession>
<dbReference type="EMBL" id="CP033578">
    <property type="protein sequence ID" value="AYV24723.1"/>
    <property type="molecule type" value="Genomic_DNA"/>
</dbReference>
<dbReference type="AlphaFoldDB" id="A0A3G4VIT1"/>
<proteinExistence type="predicted"/>